<feature type="region of interest" description="Disordered" evidence="1">
    <location>
        <begin position="347"/>
        <end position="618"/>
    </location>
</feature>
<gene>
    <name evidence="3" type="ORF">KAF25_005009</name>
</gene>
<dbReference type="Proteomes" id="UP000782241">
    <property type="component" value="Unassembled WGS sequence"/>
</dbReference>
<evidence type="ECO:0000313" key="4">
    <source>
        <dbReference type="Proteomes" id="UP000782241"/>
    </source>
</evidence>
<dbReference type="PANTHER" id="PTHR35910">
    <property type="entry name" value="2EXR DOMAIN-CONTAINING PROTEIN"/>
    <property type="match status" value="1"/>
</dbReference>
<feature type="compositionally biased region" description="Acidic residues" evidence="1">
    <location>
        <begin position="22"/>
        <end position="35"/>
    </location>
</feature>
<organism evidence="3 4">
    <name type="scientific">Fusarium avenaceum</name>
    <dbReference type="NCBI Taxonomy" id="40199"/>
    <lineage>
        <taxon>Eukaryota</taxon>
        <taxon>Fungi</taxon>
        <taxon>Dikarya</taxon>
        <taxon>Ascomycota</taxon>
        <taxon>Pezizomycotina</taxon>
        <taxon>Sordariomycetes</taxon>
        <taxon>Hypocreomycetidae</taxon>
        <taxon>Hypocreales</taxon>
        <taxon>Nectriaceae</taxon>
        <taxon>Fusarium</taxon>
        <taxon>Fusarium tricinctum species complex</taxon>
    </lineage>
</organism>
<evidence type="ECO:0000259" key="2">
    <source>
        <dbReference type="Pfam" id="PF20150"/>
    </source>
</evidence>
<feature type="compositionally biased region" description="Acidic residues" evidence="1">
    <location>
        <begin position="413"/>
        <end position="425"/>
    </location>
</feature>
<feature type="compositionally biased region" description="Acidic residues" evidence="1">
    <location>
        <begin position="604"/>
        <end position="618"/>
    </location>
</feature>
<feature type="compositionally biased region" description="Acidic residues" evidence="1">
    <location>
        <begin position="508"/>
        <end position="517"/>
    </location>
</feature>
<feature type="compositionally biased region" description="Basic and acidic residues" evidence="1">
    <location>
        <begin position="556"/>
        <end position="567"/>
    </location>
</feature>
<name>A0A9P7KR06_9HYPO</name>
<proteinExistence type="predicted"/>
<sequence length="618" mass="68586">MSNLAESQSDDSENERLPSEVQGEEESSGNEPSDESSDHSDGGGLLDTMAADTDDDSGDESDDEDNDHYETGLRKSSDTDYFPQFRRLPIELRSRIWELFCPELCARYRVLDFLISYGTTRHPESATSLVWTVRDGIALEDQTRNLRTVFAVCQESRALATNAFPNSLSIDAGTGDAIVAFNRNSDVVLVNGLTCPPGRNVFHLPEFASEIKKLALGGPDILDNLSGSDVPTLVNQFTQLETFYVNVSSTDCQKSSLAWCTSDLVNHYQTQTYEKQPGLGEDLQFLWCWPDLQRHPDFARFQINRDTWDNLPDPLGSTLERRGLKAWPMVAFEYERGLRRYEMLQTLGPDMGDDTSSEEEGDDEDDGSNLDEYESDGIDDDEILETYDDSDEEGISLASGSPAPASRVIHELSDDDDEEDEDEDGTGAGTGAGANFSSPEPEEEPESAPVQRGRKRRVVSDSDDEDEEGVQPTKRARTGRVVESDDEDDEPEVAQVDPPQKRSRTIISDDEDEDDASEQGGVSRQSDADDASDSQEDSEEESEESDDDAPPAKMSLAERLRLHREENPVNNQDSDDDASSRTADADSEDDEDVERNPFMMGMADESDGEGEDDDEDDY</sequence>
<dbReference type="EMBL" id="JAGPUO010000005">
    <property type="protein sequence ID" value="KAG5662591.1"/>
    <property type="molecule type" value="Genomic_DNA"/>
</dbReference>
<dbReference type="InterPro" id="IPR045518">
    <property type="entry name" value="2EXR"/>
</dbReference>
<feature type="compositionally biased region" description="Acidic residues" evidence="1">
    <location>
        <begin position="351"/>
        <end position="394"/>
    </location>
</feature>
<feature type="region of interest" description="Disordered" evidence="1">
    <location>
        <begin position="1"/>
        <end position="75"/>
    </location>
</feature>
<protein>
    <recommendedName>
        <fullName evidence="2">2EXR domain-containing protein</fullName>
    </recommendedName>
</protein>
<feature type="domain" description="2EXR" evidence="2">
    <location>
        <begin position="82"/>
        <end position="188"/>
    </location>
</feature>
<dbReference type="AlphaFoldDB" id="A0A9P7KR06"/>
<accession>A0A9P7KR06</accession>
<evidence type="ECO:0000256" key="1">
    <source>
        <dbReference type="SAM" id="MobiDB-lite"/>
    </source>
</evidence>
<keyword evidence="4" id="KW-1185">Reference proteome</keyword>
<comment type="caution">
    <text evidence="3">The sequence shown here is derived from an EMBL/GenBank/DDBJ whole genome shotgun (WGS) entry which is preliminary data.</text>
</comment>
<feature type="compositionally biased region" description="Acidic residues" evidence="1">
    <location>
        <begin position="52"/>
        <end position="67"/>
    </location>
</feature>
<dbReference type="Pfam" id="PF20150">
    <property type="entry name" value="2EXR"/>
    <property type="match status" value="1"/>
</dbReference>
<evidence type="ECO:0000313" key="3">
    <source>
        <dbReference type="EMBL" id="KAG5662591.1"/>
    </source>
</evidence>
<dbReference type="PANTHER" id="PTHR35910:SF6">
    <property type="entry name" value="2EXR DOMAIN-CONTAINING PROTEIN"/>
    <property type="match status" value="1"/>
</dbReference>
<feature type="compositionally biased region" description="Acidic residues" evidence="1">
    <location>
        <begin position="528"/>
        <end position="549"/>
    </location>
</feature>
<reference evidence="3" key="1">
    <citation type="submission" date="2021-04" db="EMBL/GenBank/DDBJ databases">
        <title>Draft genome of Fusarium avenaceum strain F156N33, isolated from an atmospheric sample in Virginia.</title>
        <authorList>
            <person name="Yang S."/>
            <person name="Vinatzer B.A."/>
            <person name="Coleman J."/>
        </authorList>
    </citation>
    <scope>NUCLEOTIDE SEQUENCE</scope>
    <source>
        <strain evidence="3">F156N33</strain>
    </source>
</reference>